<dbReference type="AlphaFoldDB" id="A0A2P7QNY6"/>
<proteinExistence type="predicted"/>
<gene>
    <name evidence="1" type="ORF">C7I55_13805</name>
</gene>
<keyword evidence="2" id="KW-1185">Reference proteome</keyword>
<protein>
    <recommendedName>
        <fullName evidence="3">Flagellar protein FliT</fullName>
    </recommendedName>
</protein>
<sequence>MSLHALGRLEAAHERLIRALDHEDVAMLERRVEDLRSAIDDVRSHGAWRDEGEVRERAERITRLADAARIRVNFLTDITRQRLQRIGDVRGQSAIGTYSRPA</sequence>
<dbReference type="Proteomes" id="UP000241167">
    <property type="component" value="Unassembled WGS sequence"/>
</dbReference>
<evidence type="ECO:0000313" key="1">
    <source>
        <dbReference type="EMBL" id="PSJ39664.1"/>
    </source>
</evidence>
<dbReference type="OrthoDB" id="7478129at2"/>
<reference evidence="1 2" key="1">
    <citation type="submission" date="2018-03" db="EMBL/GenBank/DDBJ databases">
        <title>The draft genome of Sphingosinicella sp. GL-C-18.</title>
        <authorList>
            <person name="Liu L."/>
            <person name="Li L."/>
            <person name="Liang L."/>
            <person name="Zhang X."/>
            <person name="Wang T."/>
        </authorList>
    </citation>
    <scope>NUCLEOTIDE SEQUENCE [LARGE SCALE GENOMIC DNA]</scope>
    <source>
        <strain evidence="1 2">GL-C-18</strain>
    </source>
</reference>
<organism evidence="1 2">
    <name type="scientific">Allosphingosinicella deserti</name>
    <dbReference type="NCBI Taxonomy" id="2116704"/>
    <lineage>
        <taxon>Bacteria</taxon>
        <taxon>Pseudomonadati</taxon>
        <taxon>Pseudomonadota</taxon>
        <taxon>Alphaproteobacteria</taxon>
        <taxon>Sphingomonadales</taxon>
        <taxon>Sphingomonadaceae</taxon>
        <taxon>Allosphingosinicella</taxon>
    </lineage>
</organism>
<comment type="caution">
    <text evidence="1">The sequence shown here is derived from an EMBL/GenBank/DDBJ whole genome shotgun (WGS) entry which is preliminary data.</text>
</comment>
<dbReference type="RefSeq" id="WP_106513559.1">
    <property type="nucleotide sequence ID" value="NZ_PXYI01000004.1"/>
</dbReference>
<evidence type="ECO:0000313" key="2">
    <source>
        <dbReference type="Proteomes" id="UP000241167"/>
    </source>
</evidence>
<evidence type="ECO:0008006" key="3">
    <source>
        <dbReference type="Google" id="ProtNLM"/>
    </source>
</evidence>
<accession>A0A2P7QNY6</accession>
<dbReference type="EMBL" id="PXYI01000004">
    <property type="protein sequence ID" value="PSJ39664.1"/>
    <property type="molecule type" value="Genomic_DNA"/>
</dbReference>
<name>A0A2P7QNY6_9SPHN</name>